<keyword evidence="4" id="KW-1185">Reference proteome</keyword>
<name>A0ABZ1TMX1_STRVG</name>
<evidence type="ECO:0000313" key="3">
    <source>
        <dbReference type="EMBL" id="WUQ17193.1"/>
    </source>
</evidence>
<organism evidence="3 4">
    <name type="scientific">Streptomyces virginiae</name>
    <name type="common">Streptomyces cinnamonensis</name>
    <dbReference type="NCBI Taxonomy" id="1961"/>
    <lineage>
        <taxon>Bacteria</taxon>
        <taxon>Bacillati</taxon>
        <taxon>Actinomycetota</taxon>
        <taxon>Actinomycetes</taxon>
        <taxon>Kitasatosporales</taxon>
        <taxon>Streptomycetaceae</taxon>
        <taxon>Streptomyces</taxon>
    </lineage>
</organism>
<feature type="compositionally biased region" description="Low complexity" evidence="1">
    <location>
        <begin position="285"/>
        <end position="299"/>
    </location>
</feature>
<protein>
    <recommendedName>
        <fullName evidence="5">Aromatic ring-opening dioxygenase LigA</fullName>
    </recommendedName>
</protein>
<evidence type="ECO:0000313" key="4">
    <source>
        <dbReference type="Proteomes" id="UP001432039"/>
    </source>
</evidence>
<keyword evidence="2" id="KW-1133">Transmembrane helix</keyword>
<evidence type="ECO:0000256" key="2">
    <source>
        <dbReference type="SAM" id="Phobius"/>
    </source>
</evidence>
<keyword evidence="2" id="KW-0812">Transmembrane</keyword>
<gene>
    <name evidence="3" type="ORF">OG517_40560</name>
</gene>
<dbReference type="Proteomes" id="UP001432039">
    <property type="component" value="Chromosome"/>
</dbReference>
<feature type="transmembrane region" description="Helical" evidence="2">
    <location>
        <begin position="45"/>
        <end position="65"/>
    </location>
</feature>
<dbReference type="EMBL" id="CP108090">
    <property type="protein sequence ID" value="WUQ17193.1"/>
    <property type="molecule type" value="Genomic_DNA"/>
</dbReference>
<feature type="region of interest" description="Disordered" evidence="1">
    <location>
        <begin position="227"/>
        <end position="299"/>
    </location>
</feature>
<evidence type="ECO:0000256" key="1">
    <source>
        <dbReference type="SAM" id="MobiDB-lite"/>
    </source>
</evidence>
<feature type="compositionally biased region" description="Basic and acidic residues" evidence="1">
    <location>
        <begin position="232"/>
        <end position="242"/>
    </location>
</feature>
<dbReference type="RefSeq" id="WP_328965421.1">
    <property type="nucleotide sequence ID" value="NZ_CP108090.1"/>
</dbReference>
<accession>A0ABZ1TMX1</accession>
<sequence length="299" mass="30323">MSGMNGAERVLKESIDEVVDGYRPAGDPFARVETAVRRRRRRNRAMVGASLAAVAATSVGVVVALPGGGGQASERPAASSIESPSVVLQGYETVPGKVYRVARGTHAGVEWQVGSADGRKGQACLVSRNVLIGIAACFPTGDASVHWAAASSSSAGRAADEPFTVVGVAPPGAARVKVVLPGGSGPETETVETPTAPDTRFFAVLVPASIRQQVQVQAFDAAGSPLGASVEADGKQQFKDRTPPWCRTGGEHPSDGPDTTVAPGTDPNLVPGAPCGTPSSALGRPVAPSSVPTSSSPAR</sequence>
<reference evidence="3" key="1">
    <citation type="submission" date="2022-10" db="EMBL/GenBank/DDBJ databases">
        <title>The complete genomes of actinobacterial strains from the NBC collection.</title>
        <authorList>
            <person name="Joergensen T.S."/>
            <person name="Alvarez Arevalo M."/>
            <person name="Sterndorff E.B."/>
            <person name="Faurdal D."/>
            <person name="Vuksanovic O."/>
            <person name="Mourched A.-S."/>
            <person name="Charusanti P."/>
            <person name="Shaw S."/>
            <person name="Blin K."/>
            <person name="Weber T."/>
        </authorList>
    </citation>
    <scope>NUCLEOTIDE SEQUENCE</scope>
    <source>
        <strain evidence="3">NBC_00248</strain>
    </source>
</reference>
<evidence type="ECO:0008006" key="5">
    <source>
        <dbReference type="Google" id="ProtNLM"/>
    </source>
</evidence>
<keyword evidence="2" id="KW-0472">Membrane</keyword>
<proteinExistence type="predicted"/>